<accession>A0A5M6I3T1</accession>
<dbReference type="AlphaFoldDB" id="A0A5M6I3T1"/>
<dbReference type="OrthoDB" id="7307426at2"/>
<name>A0A5M6I3T1_9HYPH</name>
<dbReference type="EMBL" id="VWPL01000004">
    <property type="protein sequence ID" value="KAA5602833.1"/>
    <property type="molecule type" value="Genomic_DNA"/>
</dbReference>
<sequence>MNMMLTPASISDAVALPAFAAIGTTTATNLASRTIASLRQNFAEIGHAPTPEMWTALQDVANTLERMAEGTADPVVYLSSLDPGVGKTSTVIHFIRALLASSAHTDVAVLVCVGRREQIEAIVQEAALEPADFAVLTSDERLNALGCGDANHARVLFTTHSMIEHRCEGRWFPEVSAFHYRGHVRAVRIWDEAILPGQALTIGRDDLAFLFKPLRGTHPELAGDVETLFTKLGEMEDGTILQVPDLAEHHGVSLNDALHLVDGGSADQIAAVEALWFLFGKMATVRRDGAYGNTMLDYRETLPEGIQPLLALDASARVRTAYDLWHDNRGGLVKLATATKSYDRHTIHIWCRSGGKSAFRKSGPELIEGIVETIRTRPDEEWLVIHHKNAGADLEAAVTRLLPGVRVHFVNWGRHDATNAFANVPNVILAGTLFYRTSHYEAVGRMASGRPSSTGPFPSSEMKTVMAGENSHLILQALCRGAVRRCVDGGCPETRTYIIASTRSGIPAALPRIFPGVRVLPWRPIQRPLSGKIGEAVAFIKERLEADPTATVTFADVRKHIGGMDASNFIKTVRQHPMFIETLAEEGIVECGTGRRLTGFKRLFEPI</sequence>
<reference evidence="2 3" key="1">
    <citation type="submission" date="2019-09" db="EMBL/GenBank/DDBJ databases">
        <title>Draft Whole-Genome sequence of Blastochloris sulfoviridis DSM 729.</title>
        <authorList>
            <person name="Meyer T.E."/>
            <person name="Kyndt J.A."/>
        </authorList>
    </citation>
    <scope>NUCLEOTIDE SEQUENCE [LARGE SCALE GENOMIC DNA]</scope>
    <source>
        <strain evidence="2 3">DSM 729</strain>
    </source>
</reference>
<feature type="chain" id="PRO_5024436591" description="DEAD/DEAH box helicase" evidence="1">
    <location>
        <begin position="21"/>
        <end position="607"/>
    </location>
</feature>
<dbReference type="SUPFAM" id="SSF52540">
    <property type="entry name" value="P-loop containing nucleoside triphosphate hydrolases"/>
    <property type="match status" value="1"/>
</dbReference>
<evidence type="ECO:0000256" key="1">
    <source>
        <dbReference type="SAM" id="SignalP"/>
    </source>
</evidence>
<evidence type="ECO:0000313" key="3">
    <source>
        <dbReference type="Proteomes" id="UP000323886"/>
    </source>
</evidence>
<organism evidence="2 3">
    <name type="scientific">Blastochloris sulfoviridis</name>
    <dbReference type="NCBI Taxonomy" id="50712"/>
    <lineage>
        <taxon>Bacteria</taxon>
        <taxon>Pseudomonadati</taxon>
        <taxon>Pseudomonadota</taxon>
        <taxon>Alphaproteobacteria</taxon>
        <taxon>Hyphomicrobiales</taxon>
        <taxon>Blastochloridaceae</taxon>
        <taxon>Blastochloris</taxon>
    </lineage>
</organism>
<evidence type="ECO:0008006" key="4">
    <source>
        <dbReference type="Google" id="ProtNLM"/>
    </source>
</evidence>
<comment type="caution">
    <text evidence="2">The sequence shown here is derived from an EMBL/GenBank/DDBJ whole genome shotgun (WGS) entry which is preliminary data.</text>
</comment>
<proteinExistence type="predicted"/>
<protein>
    <recommendedName>
        <fullName evidence="4">DEAD/DEAH box helicase</fullName>
    </recommendedName>
</protein>
<dbReference type="RefSeq" id="WP_150096204.1">
    <property type="nucleotide sequence ID" value="NZ_VWPL01000004.1"/>
</dbReference>
<dbReference type="Proteomes" id="UP000323886">
    <property type="component" value="Unassembled WGS sequence"/>
</dbReference>
<gene>
    <name evidence="2" type="ORF">F1193_03030</name>
</gene>
<keyword evidence="3" id="KW-1185">Reference proteome</keyword>
<dbReference type="InterPro" id="IPR027417">
    <property type="entry name" value="P-loop_NTPase"/>
</dbReference>
<evidence type="ECO:0000313" key="2">
    <source>
        <dbReference type="EMBL" id="KAA5602833.1"/>
    </source>
</evidence>
<feature type="signal peptide" evidence="1">
    <location>
        <begin position="1"/>
        <end position="20"/>
    </location>
</feature>
<keyword evidence="1" id="KW-0732">Signal</keyword>